<proteinExistence type="inferred from homology"/>
<dbReference type="EMBL" id="JBHGVX010000001">
    <property type="protein sequence ID" value="KAL1801465.1"/>
    <property type="molecule type" value="Genomic_DNA"/>
</dbReference>
<feature type="signal peptide" evidence="3">
    <location>
        <begin position="1"/>
        <end position="17"/>
    </location>
</feature>
<evidence type="ECO:0000256" key="1">
    <source>
        <dbReference type="ARBA" id="ARBA00009576"/>
    </source>
</evidence>
<keyword evidence="2" id="KW-1015">Disulfide bond</keyword>
<evidence type="ECO:0000313" key="5">
    <source>
        <dbReference type="Proteomes" id="UP001578633"/>
    </source>
</evidence>
<gene>
    <name evidence="4" type="ORF">ACET3X_001807</name>
</gene>
<dbReference type="SUPFAM" id="SSF101751">
    <property type="entry name" value="Hydrophobin II, HfbII"/>
    <property type="match status" value="1"/>
</dbReference>
<dbReference type="InterPro" id="IPR010636">
    <property type="entry name" value="Class_II_hydrophobin"/>
</dbReference>
<comment type="similarity">
    <text evidence="1">Belongs to the cerato-ulmin hydrophobin family.</text>
</comment>
<dbReference type="PANTHER" id="PTHR42341:SF2">
    <property type="entry name" value="HYDROPHOBIN"/>
    <property type="match status" value="1"/>
</dbReference>
<dbReference type="CDD" id="cd23508">
    <property type="entry name" value="hydrophobin_II"/>
    <property type="match status" value="1"/>
</dbReference>
<keyword evidence="5" id="KW-1185">Reference proteome</keyword>
<keyword evidence="3" id="KW-0732">Signal</keyword>
<name>A0ABR3UYD5_9PLEO</name>
<organism evidence="4 5">
    <name type="scientific">Alternaria dauci</name>
    <dbReference type="NCBI Taxonomy" id="48095"/>
    <lineage>
        <taxon>Eukaryota</taxon>
        <taxon>Fungi</taxon>
        <taxon>Dikarya</taxon>
        <taxon>Ascomycota</taxon>
        <taxon>Pezizomycotina</taxon>
        <taxon>Dothideomycetes</taxon>
        <taxon>Pleosporomycetidae</taxon>
        <taxon>Pleosporales</taxon>
        <taxon>Pleosporineae</taxon>
        <taxon>Pleosporaceae</taxon>
        <taxon>Alternaria</taxon>
        <taxon>Alternaria sect. Porri</taxon>
    </lineage>
</organism>
<dbReference type="PANTHER" id="PTHR42341">
    <property type="entry name" value="HYDROPHOBIN"/>
    <property type="match status" value="1"/>
</dbReference>
<comment type="caution">
    <text evidence="4">The sequence shown here is derived from an EMBL/GenBank/DDBJ whole genome shotgun (WGS) entry which is preliminary data.</text>
</comment>
<dbReference type="GeneID" id="96082129"/>
<accession>A0ABR3UYD5</accession>
<evidence type="ECO:0008006" key="6">
    <source>
        <dbReference type="Google" id="ProtNLM"/>
    </source>
</evidence>
<reference evidence="4 5" key="1">
    <citation type="submission" date="2024-09" db="EMBL/GenBank/DDBJ databases">
        <title>T2T genomes of carrot and Alternaria dauci and their utility for understanding host-pathogen interaction during carrot leaf blight disease.</title>
        <authorList>
            <person name="Liu W."/>
            <person name="Xu S."/>
            <person name="Ou C."/>
            <person name="Liu X."/>
            <person name="Zhuang F."/>
            <person name="Deng X.W."/>
        </authorList>
    </citation>
    <scope>NUCLEOTIDE SEQUENCE [LARGE SCALE GENOMIC DNA]</scope>
    <source>
        <strain evidence="4 5">A2016</strain>
    </source>
</reference>
<dbReference type="RefSeq" id="XP_069312049.1">
    <property type="nucleotide sequence ID" value="XM_069447140.1"/>
</dbReference>
<protein>
    <recommendedName>
        <fullName evidence="6">Hydrophobin</fullName>
    </recommendedName>
</protein>
<dbReference type="Gene3D" id="3.20.120.10">
    <property type="entry name" value="Hydrophobin"/>
    <property type="match status" value="1"/>
</dbReference>
<dbReference type="Proteomes" id="UP001578633">
    <property type="component" value="Chromosome 1"/>
</dbReference>
<sequence length="98" mass="9792">MQFTLATMTALLSLTSAAAVTKRYTATLVERASGICGGLATPLCCQLDVLGVANLNCANAGTGIETTEDFEAVCAESGTTAQCCVLPLGADGLLCTGA</sequence>
<evidence type="ECO:0000256" key="3">
    <source>
        <dbReference type="SAM" id="SignalP"/>
    </source>
</evidence>
<feature type="chain" id="PRO_5045319867" description="Hydrophobin" evidence="3">
    <location>
        <begin position="18"/>
        <end position="98"/>
    </location>
</feature>
<dbReference type="InterPro" id="IPR036686">
    <property type="entry name" value="Class_II_Hydrophobin_sf"/>
</dbReference>
<evidence type="ECO:0000256" key="2">
    <source>
        <dbReference type="ARBA" id="ARBA00023157"/>
    </source>
</evidence>
<dbReference type="Pfam" id="PF06766">
    <property type="entry name" value="Hydrophobin_2"/>
    <property type="match status" value="1"/>
</dbReference>
<evidence type="ECO:0000313" key="4">
    <source>
        <dbReference type="EMBL" id="KAL1801465.1"/>
    </source>
</evidence>